<protein>
    <recommendedName>
        <fullName evidence="1">Beta-carotene isomerase D27-like C-terminal domain-containing protein</fullName>
    </recommendedName>
</protein>
<reference evidence="2" key="1">
    <citation type="submission" date="2023-03" db="EMBL/GenBank/DDBJ databases">
        <title>Chromosome-scale reference genome and RAD-based genetic map of yellow starthistle (Centaurea solstitialis) reveal putative structural variation and QTLs associated with invader traits.</title>
        <authorList>
            <person name="Reatini B."/>
            <person name="Cang F.A."/>
            <person name="Jiang Q."/>
            <person name="Mckibben M.T.W."/>
            <person name="Barker M.S."/>
            <person name="Rieseberg L.H."/>
            <person name="Dlugosch K.M."/>
        </authorList>
    </citation>
    <scope>NUCLEOTIDE SEQUENCE</scope>
    <source>
        <strain evidence="2">CAN-66</strain>
        <tissue evidence="2">Leaf</tissue>
    </source>
</reference>
<organism evidence="2 3">
    <name type="scientific">Centaurea solstitialis</name>
    <name type="common">yellow star-thistle</name>
    <dbReference type="NCBI Taxonomy" id="347529"/>
    <lineage>
        <taxon>Eukaryota</taxon>
        <taxon>Viridiplantae</taxon>
        <taxon>Streptophyta</taxon>
        <taxon>Embryophyta</taxon>
        <taxon>Tracheophyta</taxon>
        <taxon>Spermatophyta</taxon>
        <taxon>Magnoliopsida</taxon>
        <taxon>eudicotyledons</taxon>
        <taxon>Gunneridae</taxon>
        <taxon>Pentapetalae</taxon>
        <taxon>asterids</taxon>
        <taxon>campanulids</taxon>
        <taxon>Asterales</taxon>
        <taxon>Asteraceae</taxon>
        <taxon>Carduoideae</taxon>
        <taxon>Cardueae</taxon>
        <taxon>Centaureinae</taxon>
        <taxon>Centaurea</taxon>
    </lineage>
</organism>
<keyword evidence="3" id="KW-1185">Reference proteome</keyword>
<dbReference type="InterPro" id="IPR038938">
    <property type="entry name" value="D27-like"/>
</dbReference>
<dbReference type="AlphaFoldDB" id="A0AA38SNV1"/>
<sequence length="215" mass="24220">METTMFSTPATIKIPSFVSPTARWPKRNRLVVVSVMTPSTSNKDLNTEATRSYNKVTVPIKTVYNDNWLERAAISYLSRAVQDAIGMTNEENGYESLVVAARTVFLSFDPIKQRQLVAKALQSAIPEPISFMASPFPFFTTIFFPWLVGPCQVTESEFEGRKERNVVHIKKCRFLESSNCAGMCTNLCKMPSQEFIKNSFGIPINMVPRSSVTER</sequence>
<dbReference type="GO" id="GO:0005506">
    <property type="term" value="F:iron ion binding"/>
    <property type="evidence" value="ECO:0007669"/>
    <property type="project" value="InterPro"/>
</dbReference>
<dbReference type="GO" id="GO:0009536">
    <property type="term" value="C:plastid"/>
    <property type="evidence" value="ECO:0007669"/>
    <property type="project" value="TreeGrafter"/>
</dbReference>
<proteinExistence type="predicted"/>
<name>A0AA38SNV1_9ASTR</name>
<dbReference type="PANTHER" id="PTHR33591:SF1">
    <property type="entry name" value="BETA-CAROTENE ISOMERASE D27, CHLOROPLASTIC"/>
    <property type="match status" value="1"/>
</dbReference>
<evidence type="ECO:0000259" key="1">
    <source>
        <dbReference type="Pfam" id="PF13225"/>
    </source>
</evidence>
<dbReference type="InterPro" id="IPR025114">
    <property type="entry name" value="D27-like_C"/>
</dbReference>
<dbReference type="PANTHER" id="PTHR33591">
    <property type="entry name" value="BETA-CAROTENE ISOMERASE D27"/>
    <property type="match status" value="1"/>
</dbReference>
<dbReference type="Pfam" id="PF13225">
    <property type="entry name" value="D27-like_C"/>
    <property type="match status" value="1"/>
</dbReference>
<feature type="domain" description="Beta-carotene isomerase D27-like C-terminal" evidence="1">
    <location>
        <begin position="146"/>
        <end position="209"/>
    </location>
</feature>
<accession>A0AA38SNV1</accession>
<dbReference type="GO" id="GO:0016859">
    <property type="term" value="F:cis-trans isomerase activity"/>
    <property type="evidence" value="ECO:0007669"/>
    <property type="project" value="TreeGrafter"/>
</dbReference>
<comment type="caution">
    <text evidence="2">The sequence shown here is derived from an EMBL/GenBank/DDBJ whole genome shotgun (WGS) entry which is preliminary data.</text>
</comment>
<dbReference type="GO" id="GO:1901601">
    <property type="term" value="P:strigolactone biosynthetic process"/>
    <property type="evidence" value="ECO:0007669"/>
    <property type="project" value="TreeGrafter"/>
</dbReference>
<gene>
    <name evidence="2" type="ORF">OSB04_un001340</name>
</gene>
<dbReference type="EMBL" id="JARYMX010000210">
    <property type="protein sequence ID" value="KAJ9535523.1"/>
    <property type="molecule type" value="Genomic_DNA"/>
</dbReference>
<dbReference type="Proteomes" id="UP001172457">
    <property type="component" value="Unassembled WGS sequence"/>
</dbReference>
<evidence type="ECO:0000313" key="2">
    <source>
        <dbReference type="EMBL" id="KAJ9535523.1"/>
    </source>
</evidence>
<evidence type="ECO:0000313" key="3">
    <source>
        <dbReference type="Proteomes" id="UP001172457"/>
    </source>
</evidence>